<dbReference type="PANTHER" id="PTHR48111">
    <property type="entry name" value="REGULATOR OF RPOS"/>
    <property type="match status" value="1"/>
</dbReference>
<dbReference type="SUPFAM" id="SSF55874">
    <property type="entry name" value="ATPase domain of HSP90 chaperone/DNA topoisomerase II/histidine kinase"/>
    <property type="match status" value="1"/>
</dbReference>
<keyword evidence="5" id="KW-0804">Transcription</keyword>
<dbReference type="InterPro" id="IPR001789">
    <property type="entry name" value="Sig_transdc_resp-reg_receiver"/>
</dbReference>
<dbReference type="InterPro" id="IPR011006">
    <property type="entry name" value="CheY-like_superfamily"/>
</dbReference>
<dbReference type="PROSITE" id="PS50110">
    <property type="entry name" value="RESPONSE_REGULATORY"/>
    <property type="match status" value="1"/>
</dbReference>
<keyword evidence="4" id="KW-0238">DNA-binding</keyword>
<feature type="modified residue" description="4-aspartylphosphate" evidence="6">
    <location>
        <position position="110"/>
    </location>
</feature>
<feature type="domain" description="Response regulatory" evidence="7">
    <location>
        <begin position="60"/>
        <end position="133"/>
    </location>
</feature>
<organism evidence="8 9">
    <name type="scientific">Enterobacter agglomerans</name>
    <name type="common">Erwinia herbicola</name>
    <name type="synonym">Pantoea agglomerans</name>
    <dbReference type="NCBI Taxonomy" id="549"/>
    <lineage>
        <taxon>Bacteria</taxon>
        <taxon>Pseudomonadati</taxon>
        <taxon>Pseudomonadota</taxon>
        <taxon>Gammaproteobacteria</taxon>
        <taxon>Enterobacterales</taxon>
        <taxon>Erwiniaceae</taxon>
        <taxon>Pantoea</taxon>
        <taxon>Pantoea agglomerans group</taxon>
    </lineage>
</organism>
<dbReference type="GO" id="GO:0000156">
    <property type="term" value="F:phosphorelay response regulator activity"/>
    <property type="evidence" value="ECO:0007669"/>
    <property type="project" value="TreeGrafter"/>
</dbReference>
<dbReference type="AlphaFoldDB" id="A0A7X2SYV2"/>
<sequence>MVYGFVRQSGGQIELETAPGQGTTGRLLLPRAPEAAVAAVIAPPSPVHIETDIAAASNRLVLVLDDEPAVRQTLCEHLHQLGYLTLECGDGEEALALLRQTPDIELLISDLMLPGEINGAEVIRQAQQNWPQL</sequence>
<dbReference type="GO" id="GO:0006355">
    <property type="term" value="P:regulation of DNA-templated transcription"/>
    <property type="evidence" value="ECO:0007669"/>
    <property type="project" value="TreeGrafter"/>
</dbReference>
<feature type="non-terminal residue" evidence="8">
    <location>
        <position position="1"/>
    </location>
</feature>
<dbReference type="EMBL" id="WKLC01002430">
    <property type="protein sequence ID" value="MSE19142.1"/>
    <property type="molecule type" value="Genomic_DNA"/>
</dbReference>
<feature type="non-terminal residue" evidence="8">
    <location>
        <position position="133"/>
    </location>
</feature>
<dbReference type="Gene3D" id="3.40.50.2300">
    <property type="match status" value="1"/>
</dbReference>
<dbReference type="InterPro" id="IPR039420">
    <property type="entry name" value="WalR-like"/>
</dbReference>
<keyword evidence="2" id="KW-0902">Two-component regulatory system</keyword>
<evidence type="ECO:0000256" key="2">
    <source>
        <dbReference type="ARBA" id="ARBA00023012"/>
    </source>
</evidence>
<dbReference type="GO" id="GO:0032993">
    <property type="term" value="C:protein-DNA complex"/>
    <property type="evidence" value="ECO:0007669"/>
    <property type="project" value="TreeGrafter"/>
</dbReference>
<comment type="caution">
    <text evidence="8">The sequence shown here is derived from an EMBL/GenBank/DDBJ whole genome shotgun (WGS) entry which is preliminary data.</text>
</comment>
<evidence type="ECO:0000313" key="9">
    <source>
        <dbReference type="Proteomes" id="UP000461948"/>
    </source>
</evidence>
<evidence type="ECO:0000256" key="5">
    <source>
        <dbReference type="ARBA" id="ARBA00023163"/>
    </source>
</evidence>
<evidence type="ECO:0000259" key="7">
    <source>
        <dbReference type="PROSITE" id="PS50110"/>
    </source>
</evidence>
<reference evidence="8 9" key="1">
    <citation type="submission" date="2019-11" db="EMBL/GenBank/DDBJ databases">
        <title>Draft Genome Sequence of Plant Growth-Promoting Rhizosphere-Associated Bacteria.</title>
        <authorList>
            <person name="Vasilyev I.Y."/>
            <person name="Radchenko V."/>
            <person name="Ilnitskaya E.V."/>
        </authorList>
    </citation>
    <scope>NUCLEOTIDE SEQUENCE [LARGE SCALE GENOMIC DNA]</scope>
    <source>
        <strain evidence="8 9">VRA_MhP_f</strain>
    </source>
</reference>
<evidence type="ECO:0000256" key="6">
    <source>
        <dbReference type="PROSITE-ProRule" id="PRU00169"/>
    </source>
</evidence>
<dbReference type="GO" id="GO:0005829">
    <property type="term" value="C:cytosol"/>
    <property type="evidence" value="ECO:0007669"/>
    <property type="project" value="TreeGrafter"/>
</dbReference>
<protein>
    <submittedName>
        <fullName evidence="8">Response regulator</fullName>
    </submittedName>
</protein>
<accession>A0A7X2SYV2</accession>
<name>A0A7X2SYV2_ENTAG</name>
<dbReference type="Proteomes" id="UP000461948">
    <property type="component" value="Unassembled WGS sequence"/>
</dbReference>
<gene>
    <name evidence="8" type="ORF">GKC49_29775</name>
</gene>
<dbReference type="GO" id="GO:0000976">
    <property type="term" value="F:transcription cis-regulatory region binding"/>
    <property type="evidence" value="ECO:0007669"/>
    <property type="project" value="TreeGrafter"/>
</dbReference>
<keyword evidence="3" id="KW-0805">Transcription regulation</keyword>
<proteinExistence type="predicted"/>
<dbReference type="Pfam" id="PF00072">
    <property type="entry name" value="Response_reg"/>
    <property type="match status" value="1"/>
</dbReference>
<keyword evidence="1 6" id="KW-0597">Phosphoprotein</keyword>
<evidence type="ECO:0000313" key="8">
    <source>
        <dbReference type="EMBL" id="MSE19142.1"/>
    </source>
</evidence>
<evidence type="ECO:0000256" key="4">
    <source>
        <dbReference type="ARBA" id="ARBA00023125"/>
    </source>
</evidence>
<dbReference type="SUPFAM" id="SSF52172">
    <property type="entry name" value="CheY-like"/>
    <property type="match status" value="1"/>
</dbReference>
<dbReference type="PANTHER" id="PTHR48111:SF1">
    <property type="entry name" value="TWO-COMPONENT RESPONSE REGULATOR ORR33"/>
    <property type="match status" value="1"/>
</dbReference>
<evidence type="ECO:0000256" key="3">
    <source>
        <dbReference type="ARBA" id="ARBA00023015"/>
    </source>
</evidence>
<evidence type="ECO:0000256" key="1">
    <source>
        <dbReference type="ARBA" id="ARBA00022553"/>
    </source>
</evidence>
<dbReference type="InterPro" id="IPR036890">
    <property type="entry name" value="HATPase_C_sf"/>
</dbReference>